<dbReference type="RefSeq" id="WP_162362563.1">
    <property type="nucleotide sequence ID" value="NZ_CP047591.1"/>
</dbReference>
<dbReference type="PANTHER" id="PTHR11785:SF512">
    <property type="entry name" value="SOBREMESA, ISOFORM B"/>
    <property type="match status" value="1"/>
</dbReference>
<dbReference type="PANTHER" id="PTHR11785">
    <property type="entry name" value="AMINO ACID TRANSPORTER"/>
    <property type="match status" value="1"/>
</dbReference>
<evidence type="ECO:0000256" key="1">
    <source>
        <dbReference type="ARBA" id="ARBA00004141"/>
    </source>
</evidence>
<dbReference type="Gene3D" id="1.20.1740.10">
    <property type="entry name" value="Amino acid/polyamine transporter I"/>
    <property type="match status" value="1"/>
</dbReference>
<feature type="transmembrane region" description="Helical" evidence="5">
    <location>
        <begin position="160"/>
        <end position="179"/>
    </location>
</feature>
<feature type="transmembrane region" description="Helical" evidence="5">
    <location>
        <begin position="9"/>
        <end position="29"/>
    </location>
</feature>
<gene>
    <name evidence="6" type="ORF">Ami3637_10605</name>
</gene>
<sequence>MKTELKEKYGLITAIAMVVGIVIGSGVFFKAEKVLNATGGDLPLGILAWVIGGLIMIACAYTFAVMATRYQYVNGIVDYAEATMGSKYGYYVGWFMALIYYPTLTSVLAWVSARYTCVLFGWDIVGGPCMTISCFFLIGSYALNTLSPVLSGKFQVSTTVIKLIPLFLMAVIGTIVGLGNGMTAHNFTTVVNHVNTSNALFTAVVATAFAYEGWIVATSINAELKNSKKNLPIALVCGTFIIMAVYILYYVGLAGAVTNEVMMAGGEAGAKLAFETMFTNVGGTLIFVFVIISCLGTLNGLMLGCTRGIYSVASRKQGPNPEIFGQVDKVTNMPTNSSVIGLLLCAIWLLFFYGANLASPTWFGFFCFDSSELPIVSIYALYIPIFIMMIKKEKDLPAFKRFFMPILALAGCVFMIIAACFSHGKAVIAYLIVFAVIMFIGAIFSKQKNVA</sequence>
<reference evidence="6 7" key="1">
    <citation type="submission" date="2020-01" db="EMBL/GenBank/DDBJ databases">
        <title>Genomic analysis of Aminipila sp. CBA3637.</title>
        <authorList>
            <person name="Kim Y.B."/>
            <person name="Roh S.W."/>
        </authorList>
    </citation>
    <scope>NUCLEOTIDE SEQUENCE [LARGE SCALE GENOMIC DNA]</scope>
    <source>
        <strain evidence="6 7">CBA3637</strain>
    </source>
</reference>
<proteinExistence type="predicted"/>
<evidence type="ECO:0000256" key="4">
    <source>
        <dbReference type="ARBA" id="ARBA00023136"/>
    </source>
</evidence>
<feature type="transmembrane region" description="Helical" evidence="5">
    <location>
        <begin position="402"/>
        <end position="421"/>
    </location>
</feature>
<comment type="subcellular location">
    <subcellularLocation>
        <location evidence="1">Membrane</location>
        <topology evidence="1">Multi-pass membrane protein</topology>
    </subcellularLocation>
</comment>
<evidence type="ECO:0000256" key="5">
    <source>
        <dbReference type="SAM" id="Phobius"/>
    </source>
</evidence>
<evidence type="ECO:0000313" key="6">
    <source>
        <dbReference type="EMBL" id="QHI72796.1"/>
    </source>
</evidence>
<feature type="transmembrane region" description="Helical" evidence="5">
    <location>
        <begin position="373"/>
        <end position="390"/>
    </location>
</feature>
<organism evidence="6 7">
    <name type="scientific">Aminipila terrae</name>
    <dbReference type="NCBI Taxonomy" id="2697030"/>
    <lineage>
        <taxon>Bacteria</taxon>
        <taxon>Bacillati</taxon>
        <taxon>Bacillota</taxon>
        <taxon>Clostridia</taxon>
        <taxon>Peptostreptococcales</taxon>
        <taxon>Anaerovoracaceae</taxon>
        <taxon>Aminipila</taxon>
    </lineage>
</organism>
<feature type="transmembrane region" description="Helical" evidence="5">
    <location>
        <begin position="277"/>
        <end position="298"/>
    </location>
</feature>
<feature type="transmembrane region" description="Helical" evidence="5">
    <location>
        <begin position="339"/>
        <end position="358"/>
    </location>
</feature>
<keyword evidence="3 5" id="KW-1133">Transmembrane helix</keyword>
<dbReference type="InterPro" id="IPR050598">
    <property type="entry name" value="AminoAcid_Transporter"/>
</dbReference>
<dbReference type="Proteomes" id="UP000463883">
    <property type="component" value="Chromosome"/>
</dbReference>
<dbReference type="InterPro" id="IPR002293">
    <property type="entry name" value="AA/rel_permease1"/>
</dbReference>
<feature type="transmembrane region" description="Helical" evidence="5">
    <location>
        <begin position="427"/>
        <end position="445"/>
    </location>
</feature>
<dbReference type="KEGG" id="amic:Ami3637_10605"/>
<evidence type="ECO:0000256" key="3">
    <source>
        <dbReference type="ARBA" id="ARBA00022989"/>
    </source>
</evidence>
<evidence type="ECO:0000256" key="2">
    <source>
        <dbReference type="ARBA" id="ARBA00022692"/>
    </source>
</evidence>
<keyword evidence="4 5" id="KW-0472">Membrane</keyword>
<dbReference type="Pfam" id="PF13520">
    <property type="entry name" value="AA_permease_2"/>
    <property type="match status" value="1"/>
</dbReference>
<feature type="transmembrane region" description="Helical" evidence="5">
    <location>
        <begin position="233"/>
        <end position="257"/>
    </location>
</feature>
<keyword evidence="7" id="KW-1185">Reference proteome</keyword>
<dbReference type="EMBL" id="CP047591">
    <property type="protein sequence ID" value="QHI72796.1"/>
    <property type="molecule type" value="Genomic_DNA"/>
</dbReference>
<dbReference type="GO" id="GO:0016020">
    <property type="term" value="C:membrane"/>
    <property type="evidence" value="ECO:0007669"/>
    <property type="project" value="UniProtKB-SubCell"/>
</dbReference>
<keyword evidence="2 5" id="KW-0812">Transmembrane</keyword>
<dbReference type="PIRSF" id="PIRSF006060">
    <property type="entry name" value="AA_transporter"/>
    <property type="match status" value="1"/>
</dbReference>
<name>A0A6P1MMB8_9FIRM</name>
<feature type="transmembrane region" description="Helical" evidence="5">
    <location>
        <begin position="119"/>
        <end position="139"/>
    </location>
</feature>
<evidence type="ECO:0000313" key="7">
    <source>
        <dbReference type="Proteomes" id="UP000463883"/>
    </source>
</evidence>
<feature type="transmembrane region" description="Helical" evidence="5">
    <location>
        <begin position="44"/>
        <end position="67"/>
    </location>
</feature>
<feature type="transmembrane region" description="Helical" evidence="5">
    <location>
        <begin position="199"/>
        <end position="221"/>
    </location>
</feature>
<feature type="transmembrane region" description="Helical" evidence="5">
    <location>
        <begin position="88"/>
        <end position="113"/>
    </location>
</feature>
<accession>A0A6P1MMB8</accession>
<protein>
    <submittedName>
        <fullName evidence="6">Amino acid permease</fullName>
    </submittedName>
</protein>
<dbReference type="GO" id="GO:0015179">
    <property type="term" value="F:L-amino acid transmembrane transporter activity"/>
    <property type="evidence" value="ECO:0007669"/>
    <property type="project" value="TreeGrafter"/>
</dbReference>
<dbReference type="AlphaFoldDB" id="A0A6P1MMB8"/>